<dbReference type="AlphaFoldDB" id="A0A1U9JVG4"/>
<dbReference type="Gene3D" id="3.10.620.30">
    <property type="match status" value="1"/>
</dbReference>
<reference evidence="2 3" key="2">
    <citation type="journal article" date="2016" name="Sci. Rep.">
        <title>The genome of Rhizobiales bacteria in predatory ants reveals urease gene functions but no genes for nitrogen fixation.</title>
        <authorList>
            <person name="Neuvonen M.M."/>
            <person name="Tamarit D."/>
            <person name="Naslund K."/>
            <person name="Liebig J."/>
            <person name="Feldhaar H."/>
            <person name="Moran N.A."/>
            <person name="Guy L."/>
            <person name="Andersson S.G."/>
        </authorList>
    </citation>
    <scope>NUCLEOTIDE SEQUENCE [LARGE SCALE GENOMIC DNA]</scope>
    <source>
        <strain evidence="2 3">Hsal</strain>
    </source>
</reference>
<keyword evidence="1" id="KW-0732">Signal</keyword>
<protein>
    <submittedName>
        <fullName evidence="2">Peptidase</fullName>
    </submittedName>
</protein>
<dbReference type="STRING" id="1902579.BHV28_11780"/>
<gene>
    <name evidence="2" type="ORF">BHV28_11780</name>
</gene>
<dbReference type="Pfam" id="PF06035">
    <property type="entry name" value="Peptidase_C93"/>
    <property type="match status" value="1"/>
</dbReference>
<accession>A0A1U9JVG4</accession>
<reference evidence="2 3" key="1">
    <citation type="journal article" date="2010" name="Science">
        <title>Genomic comparison of the ants Camponotus floridanus and Harpegnathos saltator.</title>
        <authorList>
            <person name="Bonasio R."/>
            <person name="Zhang G."/>
            <person name="Ye C."/>
            <person name="Mutti N.S."/>
            <person name="Fang X."/>
            <person name="Qin N."/>
            <person name="Donahue G."/>
            <person name="Yang P."/>
            <person name="Li Q."/>
            <person name="Li C."/>
            <person name="Zhang P."/>
            <person name="Huang Z."/>
            <person name="Berger S.L."/>
            <person name="Reinberg D."/>
            <person name="Wang J."/>
            <person name="Liebig J."/>
        </authorList>
    </citation>
    <scope>NUCLEOTIDE SEQUENCE [LARGE SCALE GENOMIC DNA]</scope>
    <source>
        <strain evidence="2 3">Hsal</strain>
    </source>
</reference>
<sequence>MRVIKTLSALVLLATSFMMSPAFAADVFMKTGAPTSQPIGHYDFCQRLPRECNIRSSSIEPITLTQQTWDMILSVNHSVNSRIRPDTDMNIYGKEEYWAYPVTAGDCEDYALEKRRELHKRGLPLSSLLITVVRKPDGEGHAVLTVRTDRGDFILDNLRNVVLNWRNSGYTYLKRQSSYHTGRWVTIVPSDNIVVGSVKARK</sequence>
<dbReference type="Proteomes" id="UP000188912">
    <property type="component" value="Chromosome"/>
</dbReference>
<organism evidence="2 3">
    <name type="scientific">Candidatus Tokpelaia hoelldobleri</name>
    <dbReference type="NCBI Taxonomy" id="1902579"/>
    <lineage>
        <taxon>Bacteria</taxon>
        <taxon>Pseudomonadati</taxon>
        <taxon>Pseudomonadota</taxon>
        <taxon>Alphaproteobacteria</taxon>
        <taxon>Hyphomicrobiales</taxon>
        <taxon>Candidatus Tokpelaia</taxon>
    </lineage>
</organism>
<feature type="signal peptide" evidence="1">
    <location>
        <begin position="1"/>
        <end position="24"/>
    </location>
</feature>
<feature type="chain" id="PRO_5013182858" evidence="1">
    <location>
        <begin position="25"/>
        <end position="202"/>
    </location>
</feature>
<evidence type="ECO:0000313" key="3">
    <source>
        <dbReference type="Proteomes" id="UP000188912"/>
    </source>
</evidence>
<dbReference type="PANTHER" id="PTHR39327:SF1">
    <property type="entry name" value="BLR5470 PROTEIN"/>
    <property type="match status" value="1"/>
</dbReference>
<evidence type="ECO:0000256" key="1">
    <source>
        <dbReference type="SAM" id="SignalP"/>
    </source>
</evidence>
<dbReference type="PANTHER" id="PTHR39327">
    <property type="match status" value="1"/>
</dbReference>
<dbReference type="EMBL" id="CP017315">
    <property type="protein sequence ID" value="AQS41864.1"/>
    <property type="molecule type" value="Genomic_DNA"/>
</dbReference>
<keyword evidence="3" id="KW-1185">Reference proteome</keyword>
<proteinExistence type="predicted"/>
<dbReference type="InterPro" id="IPR010319">
    <property type="entry name" value="Transglutaminase-like_Cys_pept"/>
</dbReference>
<dbReference type="KEGG" id="thd:BHV28_11780"/>
<evidence type="ECO:0000313" key="2">
    <source>
        <dbReference type="EMBL" id="AQS41864.1"/>
    </source>
</evidence>
<name>A0A1U9JVG4_9HYPH</name>